<feature type="transmembrane region" description="Helical" evidence="1">
    <location>
        <begin position="311"/>
        <end position="339"/>
    </location>
</feature>
<name>E4TW67_SULKY</name>
<gene>
    <name evidence="2" type="ordered locus">Sulku_0015</name>
</gene>
<feature type="transmembrane region" description="Helical" evidence="1">
    <location>
        <begin position="223"/>
        <end position="240"/>
    </location>
</feature>
<keyword evidence="1" id="KW-1133">Transmembrane helix</keyword>
<dbReference type="RefSeq" id="WP_013458880.1">
    <property type="nucleotide sequence ID" value="NC_014762.1"/>
</dbReference>
<protein>
    <submittedName>
        <fullName evidence="2">Uncharacterized protein</fullName>
    </submittedName>
</protein>
<feature type="transmembrane region" description="Helical" evidence="1">
    <location>
        <begin position="48"/>
        <end position="69"/>
    </location>
</feature>
<proteinExistence type="predicted"/>
<dbReference type="AlphaFoldDB" id="E4TW67"/>
<feature type="transmembrane region" description="Helical" evidence="1">
    <location>
        <begin position="15"/>
        <end position="36"/>
    </location>
</feature>
<feature type="transmembrane region" description="Helical" evidence="1">
    <location>
        <begin position="114"/>
        <end position="138"/>
    </location>
</feature>
<dbReference type="STRING" id="709032.Sulku_0015"/>
<feature type="transmembrane region" description="Helical" evidence="1">
    <location>
        <begin position="386"/>
        <end position="408"/>
    </location>
</feature>
<sequence length="421" mass="46411">MYNGLSLDQAPPISAVMRFFLTVPLFGILLSLSIFFHPEAVLTPAHPISLAVIHMMFLGVITMAMIGALFQMQSVLGGRPIPAASGNALIIHVFLTVGILSLSGAFAFNASVMFIVAAVFLASSILYTANLILPLLFGGVTHDTLRGMRLALISLSLTALFGIVMASSYANSSFSTMHDAIRTSHYSLGLIGWIGTLIVAVAFQVIEMFYVTIPYNGWCKRNAFRIIAASLFLKVVWLFFAFPYVWIFDLTLGALFTGFIITTLKRLQLRKRRVSDVSILFWTTGIALLYIAIMAYGVYEWGNYKPLLSISLIAFILFSLSIILGMMGKIVPFLVWFHLSSNGIMDAPIMSNIIPQSRAKTLFSLFLLTTFSLLGGIFVLELFVVGAIAASAMFALLLFNLINALRVYRFSMIHGLRFEQI</sequence>
<keyword evidence="1" id="KW-0812">Transmembrane</keyword>
<feature type="transmembrane region" description="Helical" evidence="1">
    <location>
        <begin position="89"/>
        <end position="108"/>
    </location>
</feature>
<evidence type="ECO:0000313" key="3">
    <source>
        <dbReference type="Proteomes" id="UP000008721"/>
    </source>
</evidence>
<dbReference type="EMBL" id="CP002355">
    <property type="protein sequence ID" value="ADR32683.1"/>
    <property type="molecule type" value="Genomic_DNA"/>
</dbReference>
<feature type="transmembrane region" description="Helical" evidence="1">
    <location>
        <begin position="190"/>
        <end position="211"/>
    </location>
</feature>
<feature type="transmembrane region" description="Helical" evidence="1">
    <location>
        <begin position="246"/>
        <end position="267"/>
    </location>
</feature>
<feature type="transmembrane region" description="Helical" evidence="1">
    <location>
        <begin position="150"/>
        <end position="170"/>
    </location>
</feature>
<evidence type="ECO:0000313" key="2">
    <source>
        <dbReference type="EMBL" id="ADR32683.1"/>
    </source>
</evidence>
<dbReference type="eggNOG" id="COG3278">
    <property type="taxonomic scope" value="Bacteria"/>
</dbReference>
<reference evidence="2 3" key="1">
    <citation type="journal article" date="2012" name="Stand. Genomic Sci.">
        <title>Complete genome sequence of the sulfur compounds oxidizing chemolithoautotroph Sulfuricurvum kujiense type strain (YK-1(T)).</title>
        <authorList>
            <person name="Han C."/>
            <person name="Kotsyurbenko O."/>
            <person name="Chertkov O."/>
            <person name="Held B."/>
            <person name="Lapidus A."/>
            <person name="Nolan M."/>
            <person name="Lucas S."/>
            <person name="Hammon N."/>
            <person name="Deshpande S."/>
            <person name="Cheng J.F."/>
            <person name="Tapia R."/>
            <person name="Goodwin L.A."/>
            <person name="Pitluck S."/>
            <person name="Liolios K."/>
            <person name="Pagani I."/>
            <person name="Ivanova N."/>
            <person name="Mavromatis K."/>
            <person name="Mikhailova N."/>
            <person name="Pati A."/>
            <person name="Chen A."/>
            <person name="Palaniappan K."/>
            <person name="Land M."/>
            <person name="Hauser L."/>
            <person name="Chang Y.J."/>
            <person name="Jeffries C.D."/>
            <person name="Brambilla E.M."/>
            <person name="Rohde M."/>
            <person name="Spring S."/>
            <person name="Sikorski J."/>
            <person name="Goker M."/>
            <person name="Woyke T."/>
            <person name="Bristow J."/>
            <person name="Eisen J.A."/>
            <person name="Markowitz V."/>
            <person name="Hugenholtz P."/>
            <person name="Kyrpides N.C."/>
            <person name="Klenk H.P."/>
            <person name="Detter J.C."/>
        </authorList>
    </citation>
    <scope>NUCLEOTIDE SEQUENCE [LARGE SCALE GENOMIC DNA]</scope>
    <source>
        <strain evidence="3">ATCC BAA-921 / DSM 16994 / JCM 11577 / YK-1</strain>
    </source>
</reference>
<evidence type="ECO:0000256" key="1">
    <source>
        <dbReference type="SAM" id="Phobius"/>
    </source>
</evidence>
<keyword evidence="3" id="KW-1185">Reference proteome</keyword>
<keyword evidence="1" id="KW-0472">Membrane</keyword>
<dbReference type="KEGG" id="sku:Sulku_0015"/>
<dbReference type="Proteomes" id="UP000008721">
    <property type="component" value="Chromosome"/>
</dbReference>
<feature type="transmembrane region" description="Helical" evidence="1">
    <location>
        <begin position="279"/>
        <end position="299"/>
    </location>
</feature>
<accession>E4TW67</accession>
<dbReference type="OrthoDB" id="5295665at2"/>
<feature type="transmembrane region" description="Helical" evidence="1">
    <location>
        <begin position="360"/>
        <end position="380"/>
    </location>
</feature>
<organism evidence="2 3">
    <name type="scientific">Sulfuricurvum kujiense (strain ATCC BAA-921 / DSM 16994 / JCM 11577 / YK-1)</name>
    <dbReference type="NCBI Taxonomy" id="709032"/>
    <lineage>
        <taxon>Bacteria</taxon>
        <taxon>Pseudomonadati</taxon>
        <taxon>Campylobacterota</taxon>
        <taxon>Epsilonproteobacteria</taxon>
        <taxon>Campylobacterales</taxon>
        <taxon>Sulfurimonadaceae</taxon>
        <taxon>Sulfuricurvum</taxon>
    </lineage>
</organism>
<dbReference type="HOGENOM" id="CLU_034656_1_0_7"/>